<dbReference type="InterPro" id="IPR010499">
    <property type="entry name" value="AraC_E-bd"/>
</dbReference>
<dbReference type="InterPro" id="IPR009057">
    <property type="entry name" value="Homeodomain-like_sf"/>
</dbReference>
<evidence type="ECO:0000313" key="6">
    <source>
        <dbReference type="Proteomes" id="UP000829542"/>
    </source>
</evidence>
<name>A0ABY3X5J9_9GAMM</name>
<dbReference type="Gene3D" id="3.20.80.10">
    <property type="entry name" value="Regulatory factor, effector binding domain"/>
    <property type="match status" value="1"/>
</dbReference>
<dbReference type="Gene3D" id="1.10.10.60">
    <property type="entry name" value="Homeodomain-like"/>
    <property type="match status" value="2"/>
</dbReference>
<dbReference type="InterPro" id="IPR029442">
    <property type="entry name" value="GyrI-like"/>
</dbReference>
<keyword evidence="6" id="KW-1185">Reference proteome</keyword>
<dbReference type="InterPro" id="IPR018060">
    <property type="entry name" value="HTH_AraC"/>
</dbReference>
<dbReference type="Pfam" id="PF12833">
    <property type="entry name" value="HTH_18"/>
    <property type="match status" value="1"/>
</dbReference>
<evidence type="ECO:0000259" key="4">
    <source>
        <dbReference type="PROSITE" id="PS01124"/>
    </source>
</evidence>
<dbReference type="PROSITE" id="PS01124">
    <property type="entry name" value="HTH_ARAC_FAMILY_2"/>
    <property type="match status" value="1"/>
</dbReference>
<dbReference type="InterPro" id="IPR011256">
    <property type="entry name" value="Reg_factor_effector_dom_sf"/>
</dbReference>
<keyword evidence="1" id="KW-0805">Transcription regulation</keyword>
<dbReference type="PANTHER" id="PTHR40055">
    <property type="entry name" value="TRANSCRIPTIONAL REGULATOR YGIV-RELATED"/>
    <property type="match status" value="1"/>
</dbReference>
<dbReference type="PANTHER" id="PTHR40055:SF1">
    <property type="entry name" value="TRANSCRIPTIONAL REGULATOR YGIV-RELATED"/>
    <property type="match status" value="1"/>
</dbReference>
<dbReference type="PRINTS" id="PR00032">
    <property type="entry name" value="HTHARAC"/>
</dbReference>
<dbReference type="RefSeq" id="WP_242153275.1">
    <property type="nucleotide sequence ID" value="NZ_CP093379.1"/>
</dbReference>
<evidence type="ECO:0000313" key="5">
    <source>
        <dbReference type="EMBL" id="UNM97550.1"/>
    </source>
</evidence>
<dbReference type="InterPro" id="IPR050908">
    <property type="entry name" value="SmbC-like"/>
</dbReference>
<evidence type="ECO:0000256" key="2">
    <source>
        <dbReference type="ARBA" id="ARBA00023125"/>
    </source>
</evidence>
<dbReference type="Proteomes" id="UP000829542">
    <property type="component" value="Chromosome"/>
</dbReference>
<gene>
    <name evidence="5" type="ORF">MMG00_03445</name>
</gene>
<dbReference type="SUPFAM" id="SSF55136">
    <property type="entry name" value="Probable bacterial effector-binding domain"/>
    <property type="match status" value="1"/>
</dbReference>
<dbReference type="InterPro" id="IPR020449">
    <property type="entry name" value="Tscrpt_reg_AraC-type_HTH"/>
</dbReference>
<evidence type="ECO:0000256" key="1">
    <source>
        <dbReference type="ARBA" id="ARBA00023015"/>
    </source>
</evidence>
<protein>
    <submittedName>
        <fullName evidence="5">AraC family transcriptional regulator</fullName>
    </submittedName>
</protein>
<reference evidence="5 6" key="1">
    <citation type="submission" date="2022-03" db="EMBL/GenBank/DDBJ databases">
        <title>Ignatzschineria rhizosphaerae HR5S32.</title>
        <authorList>
            <person name="Sun J.Q."/>
            <person name="Feng J.Y."/>
        </authorList>
    </citation>
    <scope>NUCLEOTIDE SEQUENCE [LARGE SCALE GENOMIC DNA]</scope>
    <source>
        <strain evidence="5 6">HR5S32</strain>
    </source>
</reference>
<dbReference type="EMBL" id="CP093379">
    <property type="protein sequence ID" value="UNM97550.1"/>
    <property type="molecule type" value="Genomic_DNA"/>
</dbReference>
<accession>A0ABY3X5J9</accession>
<evidence type="ECO:0000256" key="3">
    <source>
        <dbReference type="ARBA" id="ARBA00023163"/>
    </source>
</evidence>
<dbReference type="SMART" id="SM00871">
    <property type="entry name" value="AraC_E_bind"/>
    <property type="match status" value="1"/>
</dbReference>
<keyword evidence="3" id="KW-0804">Transcription</keyword>
<organism evidence="5 6">
    <name type="scientific">Ignatzschineria rhizosphaerae</name>
    <dbReference type="NCBI Taxonomy" id="2923279"/>
    <lineage>
        <taxon>Bacteria</taxon>
        <taxon>Pseudomonadati</taxon>
        <taxon>Pseudomonadota</taxon>
        <taxon>Gammaproteobacteria</taxon>
        <taxon>Cardiobacteriales</taxon>
        <taxon>Ignatzschineriaceae</taxon>
        <taxon>Ignatzschineria</taxon>
    </lineage>
</organism>
<dbReference type="SUPFAM" id="SSF46689">
    <property type="entry name" value="Homeodomain-like"/>
    <property type="match status" value="2"/>
</dbReference>
<sequence length="282" mass="33413">MMNYEQQIQQISDYIQFHLDEKLDIEAIYQLSGFSKFHFHRIFSAYTGVSVTRFIVLCRFKRASYQLAFHLQMNILEIAIDAGFESHEAFTRAFKKLTGQTPSEFRSAPHWQNWHHKLHYNLPRRNTMMNVDIIQRKSEKIAYLTHQGHPQKVLETANHFMIWRKETGLSPIKSSHTYGIPYSDPLEDPENFRFDIAGSITQDLPNFTHEIAQGEIPAGRYAKLTHIGSHNELNECIYYLYRQWLNEYQEEAADFPVFFQYHNFIHEVPEHELMTDILLLLK</sequence>
<dbReference type="Pfam" id="PF06445">
    <property type="entry name" value="GyrI-like"/>
    <property type="match status" value="1"/>
</dbReference>
<dbReference type="SMART" id="SM00342">
    <property type="entry name" value="HTH_ARAC"/>
    <property type="match status" value="1"/>
</dbReference>
<feature type="domain" description="HTH araC/xylS-type" evidence="4">
    <location>
        <begin position="9"/>
        <end position="108"/>
    </location>
</feature>
<proteinExistence type="predicted"/>
<keyword evidence="2" id="KW-0238">DNA-binding</keyword>